<dbReference type="OrthoDB" id="5355528at2759"/>
<evidence type="ECO:0000313" key="6">
    <source>
        <dbReference type="EMBL" id="SCW02740.1"/>
    </source>
</evidence>
<feature type="compositionally biased region" description="Basic and acidic residues" evidence="2">
    <location>
        <begin position="478"/>
        <end position="497"/>
    </location>
</feature>
<feature type="compositionally biased region" description="Polar residues" evidence="2">
    <location>
        <begin position="7"/>
        <end position="16"/>
    </location>
</feature>
<protein>
    <submittedName>
        <fullName evidence="6">LAFE_0F13234g1_1</fullName>
    </submittedName>
</protein>
<dbReference type="AlphaFoldDB" id="A0A1G4MFX3"/>
<dbReference type="InterPro" id="IPR058707">
    <property type="entry name" value="AHC1_N"/>
</dbReference>
<dbReference type="Pfam" id="PF25909">
    <property type="entry name" value="zf-C2H2_AHC1"/>
    <property type="match status" value="1"/>
</dbReference>
<reference evidence="7" key="1">
    <citation type="submission" date="2016-03" db="EMBL/GenBank/DDBJ databases">
        <authorList>
            <person name="Devillers H."/>
        </authorList>
    </citation>
    <scope>NUCLEOTIDE SEQUENCE [LARGE SCALE GENOMIC DNA]</scope>
</reference>
<evidence type="ECO:0000259" key="5">
    <source>
        <dbReference type="Pfam" id="PF25911"/>
    </source>
</evidence>
<keyword evidence="7" id="KW-1185">Reference proteome</keyword>
<dbReference type="InterPro" id="IPR058708">
    <property type="entry name" value="AHC1_C"/>
</dbReference>
<evidence type="ECO:0000256" key="2">
    <source>
        <dbReference type="SAM" id="MobiDB-lite"/>
    </source>
</evidence>
<feature type="region of interest" description="Disordered" evidence="2">
    <location>
        <begin position="437"/>
        <end position="530"/>
    </location>
</feature>
<dbReference type="STRING" id="4955.A0A1G4MFX3"/>
<sequence>MALITDVRNQSHNGISGQSGGPPDAVEQAGHSDAPQVLFMNTHDVSSRSGQPPPSYYQVATPKSPHDLYLGEEDDPHHGADVHKESEETERLKYETAKREILDALNLHVLISNKEHDELHREIKRVEAQMRVLEELHNDKELLSKVEMHQEELFHRKQRSYMRMKELEATHNFSDFSMDLSQPPLSTGSNGSFYYHTRSKSSGNASGTHQSRLRPANDGIIGMRMSGAKSIPANAAFAPNSSGLEAETARPSLLNQHHRRNYSSTCLTSNSGVVGKNEKDEAIFKRPDGILVIITCSNCGRSGFTSAQGIVNHARLKHSKTYSSQPLAVLNNQKLLPDDQQNSTTLQKFQELNLDPSKEYLPNVVGVPGGSSNSNMGGDRKSSVREVSPHTITVQPETAQKSTAHLQKLYSKGDFKKIVDYVSEAKKDLDTILTLPSDSEDVTEDDDNTKIKSEGIESNAVDEPKSSDKQTNMKKRKSSVDKETKKRLKPAEKKVRPDAIALMNVPEKDKRSSHYNLRAKSKLKGHARFD</sequence>
<feature type="coiled-coil region" evidence="1">
    <location>
        <begin position="109"/>
        <end position="143"/>
    </location>
</feature>
<proteinExistence type="predicted"/>
<organism evidence="6 7">
    <name type="scientific">Lachancea fermentati</name>
    <name type="common">Zygosaccharomyces fermentati</name>
    <dbReference type="NCBI Taxonomy" id="4955"/>
    <lineage>
        <taxon>Eukaryota</taxon>
        <taxon>Fungi</taxon>
        <taxon>Dikarya</taxon>
        <taxon>Ascomycota</taxon>
        <taxon>Saccharomycotina</taxon>
        <taxon>Saccharomycetes</taxon>
        <taxon>Saccharomycetales</taxon>
        <taxon>Saccharomycetaceae</taxon>
        <taxon>Lachancea</taxon>
    </lineage>
</organism>
<evidence type="ECO:0000313" key="7">
    <source>
        <dbReference type="Proteomes" id="UP000190831"/>
    </source>
</evidence>
<feature type="domain" description="AHC1-like C2H2 zinc-finger" evidence="3">
    <location>
        <begin position="273"/>
        <end position="367"/>
    </location>
</feature>
<feature type="domain" description="AHC1 C-terminal" evidence="5">
    <location>
        <begin position="405"/>
        <end position="429"/>
    </location>
</feature>
<feature type="domain" description="AHC1 N-terminal" evidence="4">
    <location>
        <begin position="83"/>
        <end position="162"/>
    </location>
</feature>
<gene>
    <name evidence="6" type="ORF">LAFE_0F13234G</name>
</gene>
<feature type="compositionally biased region" description="Basic and acidic residues" evidence="2">
    <location>
        <begin position="75"/>
        <end position="88"/>
    </location>
</feature>
<dbReference type="Pfam" id="PF25910">
    <property type="entry name" value="AHC1_N"/>
    <property type="match status" value="1"/>
</dbReference>
<dbReference type="Proteomes" id="UP000190831">
    <property type="component" value="Chromosome F"/>
</dbReference>
<accession>A0A1G4MFX3</accession>
<dbReference type="EMBL" id="LT598490">
    <property type="protein sequence ID" value="SCW02740.1"/>
    <property type="molecule type" value="Genomic_DNA"/>
</dbReference>
<dbReference type="Pfam" id="PF25911">
    <property type="entry name" value="AHC1_C"/>
    <property type="match status" value="1"/>
</dbReference>
<evidence type="ECO:0000256" key="1">
    <source>
        <dbReference type="SAM" id="Coils"/>
    </source>
</evidence>
<feature type="compositionally biased region" description="Polar residues" evidence="2">
    <location>
        <begin position="200"/>
        <end position="210"/>
    </location>
</feature>
<dbReference type="InterPro" id="IPR058706">
    <property type="entry name" value="zf-C2H2_AHC1-like"/>
</dbReference>
<feature type="region of interest" description="Disordered" evidence="2">
    <location>
        <begin position="1"/>
        <end position="88"/>
    </location>
</feature>
<keyword evidence="1" id="KW-0175">Coiled coil</keyword>
<evidence type="ECO:0000259" key="4">
    <source>
        <dbReference type="Pfam" id="PF25910"/>
    </source>
</evidence>
<name>A0A1G4MFX3_LACFM</name>
<feature type="compositionally biased region" description="Acidic residues" evidence="2">
    <location>
        <begin position="438"/>
        <end position="447"/>
    </location>
</feature>
<dbReference type="OMA" id="QHHRRNY"/>
<feature type="region of interest" description="Disordered" evidence="2">
    <location>
        <begin position="189"/>
        <end position="215"/>
    </location>
</feature>
<feature type="compositionally biased region" description="Basic residues" evidence="2">
    <location>
        <begin position="513"/>
        <end position="530"/>
    </location>
</feature>
<evidence type="ECO:0000259" key="3">
    <source>
        <dbReference type="Pfam" id="PF25909"/>
    </source>
</evidence>